<feature type="region of interest" description="Disordered" evidence="1">
    <location>
        <begin position="127"/>
        <end position="149"/>
    </location>
</feature>
<sequence>MPGMPEQRTHDYVRNGLTTPCSHSSTSPPFRGALHCDWRAAPVPARTRKPLRPTSGSGAKGGTKDHYSAPSRICRSNPSRADDVPVDRNAPSHLPERGCRHSDVVRRRKEQARAALRTCSECAYHPTAQLPPQTVLPGPPESLDTVFGR</sequence>
<name>A0ABX6TPT6_STRLI</name>
<feature type="region of interest" description="Disordered" evidence="1">
    <location>
        <begin position="1"/>
        <end position="28"/>
    </location>
</feature>
<keyword evidence="3" id="KW-1185">Reference proteome</keyword>
<evidence type="ECO:0000256" key="1">
    <source>
        <dbReference type="SAM" id="MobiDB-lite"/>
    </source>
</evidence>
<gene>
    <name evidence="2" type="ORF">SLIV_37402</name>
</gene>
<dbReference type="EMBL" id="CP009124">
    <property type="protein sequence ID" value="QNR95685.1"/>
    <property type="molecule type" value="Genomic_DNA"/>
</dbReference>
<feature type="compositionally biased region" description="Low complexity" evidence="1">
    <location>
        <begin position="18"/>
        <end position="28"/>
    </location>
</feature>
<evidence type="ECO:0000313" key="2">
    <source>
        <dbReference type="EMBL" id="QNR95685.1"/>
    </source>
</evidence>
<proteinExistence type="predicted"/>
<feature type="region of interest" description="Disordered" evidence="1">
    <location>
        <begin position="44"/>
        <end position="105"/>
    </location>
</feature>
<dbReference type="Proteomes" id="UP000028682">
    <property type="component" value="Chromosome"/>
</dbReference>
<reference evidence="3" key="1">
    <citation type="submission" date="2014-08" db="EMBL/GenBank/DDBJ databases">
        <title>Complete genome sequence of Streptomyces lividans TK24.</title>
        <authorList>
            <consortium name="StrepSynth"/>
            <person name="Ruckert C."/>
            <person name="Fridjonson O.H."/>
            <person name="Lambert C."/>
            <person name="van Wezel G.P."/>
            <person name="Bernaerts K."/>
            <person name="Anne J."/>
            <person name="Economou A."/>
            <person name="Kalinowski J."/>
        </authorList>
    </citation>
    <scope>NUCLEOTIDE SEQUENCE [LARGE SCALE GENOMIC DNA]</scope>
    <source>
        <strain evidence="3">TK24</strain>
    </source>
</reference>
<accession>A0ABX6TPT6</accession>
<feature type="compositionally biased region" description="Basic and acidic residues" evidence="1">
    <location>
        <begin position="94"/>
        <end position="105"/>
    </location>
</feature>
<evidence type="ECO:0000313" key="3">
    <source>
        <dbReference type="Proteomes" id="UP000028682"/>
    </source>
</evidence>
<organism evidence="2 3">
    <name type="scientific">Streptomyces lividans TK24</name>
    <dbReference type="NCBI Taxonomy" id="457428"/>
    <lineage>
        <taxon>Bacteria</taxon>
        <taxon>Bacillati</taxon>
        <taxon>Actinomycetota</taxon>
        <taxon>Actinomycetes</taxon>
        <taxon>Kitasatosporales</taxon>
        <taxon>Streptomycetaceae</taxon>
        <taxon>Streptomyces</taxon>
    </lineage>
</organism>
<protein>
    <submittedName>
        <fullName evidence="2">Uncharacterized protein</fullName>
    </submittedName>
</protein>